<dbReference type="Pfam" id="PF25609">
    <property type="entry name" value="Unc5_NetrinR_N"/>
    <property type="match status" value="1"/>
</dbReference>
<evidence type="ECO:0000256" key="7">
    <source>
        <dbReference type="SAM" id="SignalP"/>
    </source>
</evidence>
<dbReference type="InterPro" id="IPR013783">
    <property type="entry name" value="Ig-like_fold"/>
</dbReference>
<accession>A0AAD5FQT3</accession>
<evidence type="ECO:0000256" key="2">
    <source>
        <dbReference type="ARBA" id="ARBA00023136"/>
    </source>
</evidence>
<sequence>MRRCWDVALLLVLLAKCACGRGPPGDAVSDQSSAGGTLPHFLQEPEDAYIIKSNPIRLRCRATPALQIFFKCNGEWVHQNQHTAQEYMDPNTVEARVLIKRPADALEFNAGEAWDGRDAGISADYPADTLKRRRAWQSEPRSTVSDCFLGRKISKVSVKRVERSTAPSY</sequence>
<feature type="signal peptide" evidence="7">
    <location>
        <begin position="1"/>
        <end position="20"/>
    </location>
</feature>
<evidence type="ECO:0000256" key="3">
    <source>
        <dbReference type="ARBA" id="ARBA00023157"/>
    </source>
</evidence>
<proteinExistence type="predicted"/>
<dbReference type="Proteomes" id="UP001205998">
    <property type="component" value="Unassembled WGS sequence"/>
</dbReference>
<evidence type="ECO:0000256" key="4">
    <source>
        <dbReference type="ARBA" id="ARBA00023170"/>
    </source>
</evidence>
<comment type="subcellular location">
    <subcellularLocation>
        <location evidence="1">Membrane</location>
        <topology evidence="1">Single-pass type I membrane protein</topology>
    </subcellularLocation>
</comment>
<feature type="domain" description="Netrin receptor UNC5A-D-like N-terminal" evidence="8">
    <location>
        <begin position="36"/>
        <end position="93"/>
    </location>
</feature>
<gene>
    <name evidence="9" type="ORF">C0J50_15100</name>
</gene>
<keyword evidence="6" id="KW-0393">Immunoglobulin domain</keyword>
<evidence type="ECO:0000256" key="6">
    <source>
        <dbReference type="ARBA" id="ARBA00023319"/>
    </source>
</evidence>
<feature type="chain" id="PRO_5042219540" evidence="7">
    <location>
        <begin position="21"/>
        <end position="169"/>
    </location>
</feature>
<organism evidence="9 10">
    <name type="scientific">Silurus asotus</name>
    <name type="common">Amur catfish</name>
    <name type="synonym">Parasilurus asotus</name>
    <dbReference type="NCBI Taxonomy" id="30991"/>
    <lineage>
        <taxon>Eukaryota</taxon>
        <taxon>Metazoa</taxon>
        <taxon>Chordata</taxon>
        <taxon>Craniata</taxon>
        <taxon>Vertebrata</taxon>
        <taxon>Euteleostomi</taxon>
        <taxon>Actinopterygii</taxon>
        <taxon>Neopterygii</taxon>
        <taxon>Teleostei</taxon>
        <taxon>Ostariophysi</taxon>
        <taxon>Siluriformes</taxon>
        <taxon>Siluridae</taxon>
        <taxon>Silurus</taxon>
    </lineage>
</organism>
<protein>
    <submittedName>
        <fullName evidence="9">Netrin receptor UNC5D</fullName>
    </submittedName>
</protein>
<keyword evidence="3" id="KW-1015">Disulfide bond</keyword>
<dbReference type="EMBL" id="MU551562">
    <property type="protein sequence ID" value="KAI5625241.1"/>
    <property type="molecule type" value="Genomic_DNA"/>
</dbReference>
<evidence type="ECO:0000256" key="5">
    <source>
        <dbReference type="ARBA" id="ARBA00023180"/>
    </source>
</evidence>
<evidence type="ECO:0000256" key="1">
    <source>
        <dbReference type="ARBA" id="ARBA00004479"/>
    </source>
</evidence>
<reference evidence="9" key="1">
    <citation type="submission" date="2018-07" db="EMBL/GenBank/DDBJ databases">
        <title>Comparative genomics of catfishes provides insights into carnivory and benthic adaptation.</title>
        <authorList>
            <person name="Zhang Y."/>
            <person name="Wang D."/>
            <person name="Peng Z."/>
            <person name="Zheng S."/>
            <person name="Shao F."/>
            <person name="Tao W."/>
        </authorList>
    </citation>
    <scope>NUCLEOTIDE SEQUENCE</scope>
    <source>
        <strain evidence="9">Chongqing</strain>
    </source>
</reference>
<evidence type="ECO:0000313" key="9">
    <source>
        <dbReference type="EMBL" id="KAI5625241.1"/>
    </source>
</evidence>
<evidence type="ECO:0000313" key="10">
    <source>
        <dbReference type="Proteomes" id="UP001205998"/>
    </source>
</evidence>
<keyword evidence="2" id="KW-0472">Membrane</keyword>
<comment type="caution">
    <text evidence="9">The sequence shown here is derived from an EMBL/GenBank/DDBJ whole genome shotgun (WGS) entry which is preliminary data.</text>
</comment>
<dbReference type="AlphaFoldDB" id="A0AAD5FQT3"/>
<evidence type="ECO:0000259" key="8">
    <source>
        <dbReference type="Pfam" id="PF25609"/>
    </source>
</evidence>
<keyword evidence="7" id="KW-0732">Signal</keyword>
<keyword evidence="5" id="KW-0325">Glycoprotein</keyword>
<keyword evidence="10" id="KW-1185">Reference proteome</keyword>
<dbReference type="InterPro" id="IPR057755">
    <property type="entry name" value="UNC5A-D-like_N"/>
</dbReference>
<dbReference type="Gene3D" id="2.60.40.10">
    <property type="entry name" value="Immunoglobulins"/>
    <property type="match status" value="1"/>
</dbReference>
<name>A0AAD5FQT3_SILAS</name>
<keyword evidence="4 9" id="KW-0675">Receptor</keyword>